<dbReference type="Pfam" id="PF07261">
    <property type="entry name" value="DnaB_2"/>
    <property type="match status" value="2"/>
</dbReference>
<dbReference type="InterPro" id="IPR006343">
    <property type="entry name" value="DnaB/C_C"/>
</dbReference>
<feature type="domain" description="DnaB/C C-terminal" evidence="3">
    <location>
        <begin position="259"/>
        <end position="322"/>
    </location>
</feature>
<reference evidence="4 5" key="1">
    <citation type="submission" date="2021-10" db="EMBL/GenBank/DDBJ databases">
        <title>Collection of gut derived symbiotic bacterial strains cultured from healthy donors.</title>
        <authorList>
            <person name="Lin H."/>
            <person name="Littmann E."/>
            <person name="Kohout C."/>
            <person name="Pamer E.G."/>
        </authorList>
    </citation>
    <scope>NUCLEOTIDE SEQUENCE [LARGE SCALE GENOMIC DNA]</scope>
    <source>
        <strain evidence="4 5">DFI.1.165</strain>
    </source>
</reference>
<comment type="similarity">
    <text evidence="1">Belongs to the DnaB/DnaD family.</text>
</comment>
<feature type="region of interest" description="Disordered" evidence="2">
    <location>
        <begin position="135"/>
        <end position="157"/>
    </location>
</feature>
<comment type="caution">
    <text evidence="4">The sequence shown here is derived from an EMBL/GenBank/DDBJ whole genome shotgun (WGS) entry which is preliminary data.</text>
</comment>
<evidence type="ECO:0000256" key="1">
    <source>
        <dbReference type="ARBA" id="ARBA00093462"/>
    </source>
</evidence>
<dbReference type="PIRSF" id="PIRSF033722">
    <property type="entry name" value="DnaD_CA_C3587_prd"/>
    <property type="match status" value="1"/>
</dbReference>
<dbReference type="PANTHER" id="PTHR37293">
    <property type="entry name" value="PHAGE REPLICATION PROTEIN-RELATED"/>
    <property type="match status" value="1"/>
</dbReference>
<name>A0ABS8DKB6_9FIRM</name>
<dbReference type="Gene3D" id="1.10.10.630">
    <property type="entry name" value="DnaD domain-like"/>
    <property type="match status" value="2"/>
</dbReference>
<dbReference type="Proteomes" id="UP001299546">
    <property type="component" value="Unassembled WGS sequence"/>
</dbReference>
<dbReference type="InterPro" id="IPR017019">
    <property type="entry name" value="DNA_replication_prd_bac"/>
</dbReference>
<dbReference type="InterPro" id="IPR034829">
    <property type="entry name" value="DnaD-like_sf"/>
</dbReference>
<dbReference type="RefSeq" id="WP_066738223.1">
    <property type="nucleotide sequence ID" value="NZ_JAJCIQ010000015.1"/>
</dbReference>
<dbReference type="SUPFAM" id="SSF158499">
    <property type="entry name" value="DnaD domain-like"/>
    <property type="match status" value="2"/>
</dbReference>
<feature type="compositionally biased region" description="Low complexity" evidence="2">
    <location>
        <begin position="341"/>
        <end position="351"/>
    </location>
</feature>
<dbReference type="PANTHER" id="PTHR37293:SF6">
    <property type="entry name" value="DNA REPLICATION PROTEIN DNAD"/>
    <property type="match status" value="1"/>
</dbReference>
<feature type="region of interest" description="Disordered" evidence="2">
    <location>
        <begin position="332"/>
        <end position="357"/>
    </location>
</feature>
<proteinExistence type="inferred from homology"/>
<evidence type="ECO:0000313" key="4">
    <source>
        <dbReference type="EMBL" id="MCB7388812.1"/>
    </source>
</evidence>
<dbReference type="NCBIfam" id="TIGR01446">
    <property type="entry name" value="DnaD_dom"/>
    <property type="match status" value="2"/>
</dbReference>
<gene>
    <name evidence="4" type="ORF">LIZ65_16110</name>
</gene>
<accession>A0ABS8DKB6</accession>
<protein>
    <submittedName>
        <fullName evidence="4">DnaD domain protein</fullName>
    </submittedName>
</protein>
<keyword evidence="5" id="KW-1185">Reference proteome</keyword>
<sequence length="371" mass="41367">MSALILRNRFQGNTTLVENEFIDNYMAAANGEYVKVYLLLLRHLNNPCVSLSIAHMADCLENTEGDILRALKYWEKEGLLTLEYDRAGSVVGLEVGRVPKRSGPEAEAAFASPAYPGGPAAQAAADTLPSQTSQVLPVAPASPVSEPDIPLAPKRSASRSRKELKQILFIAEQYLGKTLTRTDVDTITYFYDSLGFSADLIEYLIEYCVENGHKSMHYIQKVALSWADEHITSVEQAKNTSALYNKTCYSILNAFGIKGRGPAVAELEFIRKWTDTDGTDLELILEACNRTISAIHQPSFEYTDRILQNWRSHNVRTLADVRILDSAYEQEKNAQKKSSAKKPASTKASQSGYIERSYDMDELEKQLLNSH</sequence>
<evidence type="ECO:0000313" key="5">
    <source>
        <dbReference type="Proteomes" id="UP001299546"/>
    </source>
</evidence>
<evidence type="ECO:0000256" key="2">
    <source>
        <dbReference type="SAM" id="MobiDB-lite"/>
    </source>
</evidence>
<dbReference type="InterPro" id="IPR053162">
    <property type="entry name" value="DnaD"/>
</dbReference>
<feature type="domain" description="DnaB/C C-terminal" evidence="3">
    <location>
        <begin position="169"/>
        <end position="239"/>
    </location>
</feature>
<organism evidence="4 5">
    <name type="scientific">Bariatricus massiliensis</name>
    <dbReference type="NCBI Taxonomy" id="1745713"/>
    <lineage>
        <taxon>Bacteria</taxon>
        <taxon>Bacillati</taxon>
        <taxon>Bacillota</taxon>
        <taxon>Clostridia</taxon>
        <taxon>Lachnospirales</taxon>
        <taxon>Lachnospiraceae</taxon>
        <taxon>Bariatricus</taxon>
    </lineage>
</organism>
<dbReference type="EMBL" id="JAJCIS010000015">
    <property type="protein sequence ID" value="MCB7388812.1"/>
    <property type="molecule type" value="Genomic_DNA"/>
</dbReference>
<evidence type="ECO:0000259" key="3">
    <source>
        <dbReference type="Pfam" id="PF07261"/>
    </source>
</evidence>